<dbReference type="RefSeq" id="WP_175051848.1">
    <property type="nucleotide sequence ID" value="NZ_CADIKC010000005.1"/>
</dbReference>
<dbReference type="GeneID" id="97042430"/>
<dbReference type="AlphaFoldDB" id="A0A6J5BG71"/>
<sequence>MHQIQQYQSSVTLFSRDGRVSVYPSLKTALKALGERWITDNVGADFRMFDRSTRWFDQVRNACVCEPRYLLRDFIMRDDADGVVTLASFHPYIVRRRRLRWQSPLNKWNGEGPVPGVRCHRGGRHYFRRPKSMMERRQAALVLKEEGEVPPRSARSFCNLPDAYDDYGVSSSGDRCWKRYRRTQWKTTRD</sequence>
<dbReference type="Proteomes" id="UP000494255">
    <property type="component" value="Unassembled WGS sequence"/>
</dbReference>
<name>A0A6J5BG71_9BURK</name>
<keyword evidence="2" id="KW-1185">Reference proteome</keyword>
<evidence type="ECO:0000313" key="1">
    <source>
        <dbReference type="EMBL" id="CAB3704701.1"/>
    </source>
</evidence>
<reference evidence="1 2" key="1">
    <citation type="submission" date="2020-04" db="EMBL/GenBank/DDBJ databases">
        <authorList>
            <person name="De Canck E."/>
        </authorList>
    </citation>
    <scope>NUCLEOTIDE SEQUENCE [LARGE SCALE GENOMIC DNA]</scope>
    <source>
        <strain evidence="1 2">LMG 24238</strain>
    </source>
</reference>
<accession>A0A6J5BG71</accession>
<evidence type="ECO:0000313" key="2">
    <source>
        <dbReference type="Proteomes" id="UP000494255"/>
    </source>
</evidence>
<protein>
    <submittedName>
        <fullName evidence="1">Uncharacterized protein</fullName>
    </submittedName>
</protein>
<organism evidence="1 2">
    <name type="scientific">Paraburkholderia sediminicola</name>
    <dbReference type="NCBI Taxonomy" id="458836"/>
    <lineage>
        <taxon>Bacteria</taxon>
        <taxon>Pseudomonadati</taxon>
        <taxon>Pseudomonadota</taxon>
        <taxon>Betaproteobacteria</taxon>
        <taxon>Burkholderiales</taxon>
        <taxon>Burkholderiaceae</taxon>
        <taxon>Paraburkholderia</taxon>
    </lineage>
</organism>
<dbReference type="EMBL" id="CADIKC010000005">
    <property type="protein sequence ID" value="CAB3704701.1"/>
    <property type="molecule type" value="Genomic_DNA"/>
</dbReference>
<proteinExistence type="predicted"/>
<gene>
    <name evidence="1" type="ORF">LMG24238_03819</name>
</gene>